<evidence type="ECO:0000313" key="2">
    <source>
        <dbReference type="EMBL" id="CAB4805677.1"/>
    </source>
</evidence>
<dbReference type="EMBL" id="CAFBOQ010000023">
    <property type="protein sequence ID" value="CAB4987611.1"/>
    <property type="molecule type" value="Genomic_DNA"/>
</dbReference>
<sequence>MMDFSSFSAGVLMKIPFLSLGKMGSADERAVDLLCVAGIEVVVMGQGLPQFIAAKKKWQKSVEVSLKLMVRAVFYYGAHLLESNWPL</sequence>
<dbReference type="EMBL" id="CAFBQD010000021">
    <property type="protein sequence ID" value="CAB5050070.1"/>
    <property type="molecule type" value="Genomic_DNA"/>
</dbReference>
<accession>A0A6J6UYV6</accession>
<dbReference type="AlphaFoldDB" id="A0A6J6UYV6"/>
<organism evidence="1">
    <name type="scientific">freshwater metagenome</name>
    <dbReference type="NCBI Taxonomy" id="449393"/>
    <lineage>
        <taxon>unclassified sequences</taxon>
        <taxon>metagenomes</taxon>
        <taxon>ecological metagenomes</taxon>
    </lineage>
</organism>
<proteinExistence type="predicted"/>
<reference evidence="1" key="1">
    <citation type="submission" date="2020-05" db="EMBL/GenBank/DDBJ databases">
        <authorList>
            <person name="Chiriac C."/>
            <person name="Salcher M."/>
            <person name="Ghai R."/>
            <person name="Kavagutti S V."/>
        </authorList>
    </citation>
    <scope>NUCLEOTIDE SEQUENCE</scope>
</reference>
<name>A0A6J6UYV6_9ZZZZ</name>
<dbReference type="EMBL" id="CAEZZN010000014">
    <property type="protein sequence ID" value="CAB4765002.1"/>
    <property type="molecule type" value="Genomic_DNA"/>
</dbReference>
<protein>
    <submittedName>
        <fullName evidence="1">Unannotated protein</fullName>
    </submittedName>
</protein>
<evidence type="ECO:0000313" key="4">
    <source>
        <dbReference type="EMBL" id="CAB5050070.1"/>
    </source>
</evidence>
<evidence type="ECO:0000313" key="3">
    <source>
        <dbReference type="EMBL" id="CAB4987611.1"/>
    </source>
</evidence>
<gene>
    <name evidence="1" type="ORF">UFOPK2879_00591</name>
    <name evidence="2" type="ORF">UFOPK3078_00652</name>
    <name evidence="3" type="ORF">UFOPK3990_00855</name>
    <name evidence="4" type="ORF">UFOPK4245_00866</name>
</gene>
<dbReference type="EMBL" id="CAFAAU010000014">
    <property type="protein sequence ID" value="CAB4805677.1"/>
    <property type="molecule type" value="Genomic_DNA"/>
</dbReference>
<evidence type="ECO:0000313" key="1">
    <source>
        <dbReference type="EMBL" id="CAB4765002.1"/>
    </source>
</evidence>